<sequence length="107" mass="12232">MENKFVPVDVTDLDIAFGGRAMELLPDVKDIPEEYWDDNNKWCRLINRLFYGPVEGVEIASREGIDVHKAGRHIMAILRSFAPEHEHKIAGCAYLASMFFEDVTFDS</sequence>
<evidence type="ECO:0000313" key="1">
    <source>
        <dbReference type="EMBL" id="AGA60088.1"/>
    </source>
</evidence>
<keyword evidence="2" id="KW-1185">Reference proteome</keyword>
<dbReference type="Proteomes" id="UP000010795">
    <property type="component" value="Plasmid pTHECO01"/>
</dbReference>
<organism evidence="1 2">
    <name type="scientific">Thermobacillus composti (strain DSM 18247 / JCM 13945 / KWC4)</name>
    <dbReference type="NCBI Taxonomy" id="717605"/>
    <lineage>
        <taxon>Bacteria</taxon>
        <taxon>Bacillati</taxon>
        <taxon>Bacillota</taxon>
        <taxon>Bacilli</taxon>
        <taxon>Bacillales</taxon>
        <taxon>Paenibacillaceae</taxon>
        <taxon>Thermobacillus</taxon>
    </lineage>
</organism>
<evidence type="ECO:0000313" key="2">
    <source>
        <dbReference type="Proteomes" id="UP000010795"/>
    </source>
</evidence>
<keyword evidence="1" id="KW-0614">Plasmid</keyword>
<accession>L0EIL1</accession>
<protein>
    <submittedName>
        <fullName evidence="1">Uncharacterized protein</fullName>
    </submittedName>
</protein>
<dbReference type="EMBL" id="CP003256">
    <property type="protein sequence ID" value="AGA60088.1"/>
    <property type="molecule type" value="Genomic_DNA"/>
</dbReference>
<dbReference type="KEGG" id="tco:Theco_4089"/>
<reference evidence="2" key="1">
    <citation type="submission" date="2012-01" db="EMBL/GenBank/DDBJ databases">
        <title>Complete sequence of plasmid of Thermobacillus composti KWC4.</title>
        <authorList>
            <person name="Lucas S."/>
            <person name="Han J."/>
            <person name="Lapidus A."/>
            <person name="Cheng J.-F."/>
            <person name="Goodwin L."/>
            <person name="Pitluck S."/>
            <person name="Peters L."/>
            <person name="Ovchinnikova G."/>
            <person name="Teshima H."/>
            <person name="Detter J.C."/>
            <person name="Han C."/>
            <person name="Tapia R."/>
            <person name="Land M."/>
            <person name="Hauser L."/>
            <person name="Kyrpides N."/>
            <person name="Ivanova N."/>
            <person name="Pagani I."/>
            <person name="Anderson I."/>
            <person name="Woyke T."/>
        </authorList>
    </citation>
    <scope>NUCLEOTIDE SEQUENCE [LARGE SCALE GENOMIC DNA]</scope>
    <source>
        <strain evidence="2">DSM 18247 / JCM 13945 / KWC4</strain>
        <plasmid evidence="2">Plasmid pTHECO01</plasmid>
    </source>
</reference>
<proteinExistence type="predicted"/>
<dbReference type="RefSeq" id="WP_015256800.1">
    <property type="nucleotide sequence ID" value="NC_019898.1"/>
</dbReference>
<dbReference type="HOGENOM" id="CLU_2208809_0_0_9"/>
<name>L0EIL1_THECK</name>
<dbReference type="AlphaFoldDB" id="L0EIL1"/>
<geneLocation type="plasmid" evidence="1 2">
    <name>pTHECO01</name>
</geneLocation>
<gene>
    <name evidence="1" type="ordered locus">Theco_4089</name>
</gene>